<feature type="transmembrane region" description="Helical" evidence="10">
    <location>
        <begin position="255"/>
        <end position="274"/>
    </location>
</feature>
<evidence type="ECO:0000256" key="9">
    <source>
        <dbReference type="ARBA" id="ARBA00023306"/>
    </source>
</evidence>
<dbReference type="InterPro" id="IPR040690">
    <property type="entry name" value="FtsX_ECD"/>
</dbReference>
<evidence type="ECO:0000256" key="4">
    <source>
        <dbReference type="ARBA" id="ARBA00022475"/>
    </source>
</evidence>
<dbReference type="Gene3D" id="3.30.70.3040">
    <property type="match status" value="1"/>
</dbReference>
<evidence type="ECO:0000259" key="11">
    <source>
        <dbReference type="Pfam" id="PF02687"/>
    </source>
</evidence>
<comment type="similarity">
    <text evidence="2">Belongs to the ABC-4 integral membrane protein family. FtsX subfamily.</text>
</comment>
<dbReference type="GO" id="GO:0005886">
    <property type="term" value="C:plasma membrane"/>
    <property type="evidence" value="ECO:0007669"/>
    <property type="project" value="UniProtKB-SubCell"/>
</dbReference>
<evidence type="ECO:0000256" key="5">
    <source>
        <dbReference type="ARBA" id="ARBA00022618"/>
    </source>
</evidence>
<evidence type="ECO:0000256" key="1">
    <source>
        <dbReference type="ARBA" id="ARBA00004651"/>
    </source>
</evidence>
<protein>
    <recommendedName>
        <fullName evidence="3">Cell division protein FtsX</fullName>
    </recommendedName>
</protein>
<comment type="subcellular location">
    <subcellularLocation>
        <location evidence="1">Cell membrane</location>
        <topology evidence="1">Multi-pass membrane protein</topology>
    </subcellularLocation>
</comment>
<accession>A0A5J4S7H8</accession>
<evidence type="ECO:0000256" key="2">
    <source>
        <dbReference type="ARBA" id="ARBA00007379"/>
    </source>
</evidence>
<dbReference type="PANTHER" id="PTHR47755">
    <property type="entry name" value="CELL DIVISION PROTEIN FTSX"/>
    <property type="match status" value="1"/>
</dbReference>
<dbReference type="PANTHER" id="PTHR47755:SF1">
    <property type="entry name" value="CELL DIVISION PROTEIN FTSX"/>
    <property type="match status" value="1"/>
</dbReference>
<feature type="domain" description="ABC3 transporter permease C-terminal" evidence="11">
    <location>
        <begin position="170"/>
        <end position="285"/>
    </location>
</feature>
<evidence type="ECO:0000256" key="8">
    <source>
        <dbReference type="ARBA" id="ARBA00023136"/>
    </source>
</evidence>
<proteinExistence type="inferred from homology"/>
<dbReference type="EMBL" id="SNRY01000349">
    <property type="protein sequence ID" value="KAA6342027.1"/>
    <property type="molecule type" value="Genomic_DNA"/>
</dbReference>
<dbReference type="Pfam" id="PF02687">
    <property type="entry name" value="FtsX"/>
    <property type="match status" value="1"/>
</dbReference>
<evidence type="ECO:0000256" key="3">
    <source>
        <dbReference type="ARBA" id="ARBA00021907"/>
    </source>
</evidence>
<evidence type="ECO:0000256" key="10">
    <source>
        <dbReference type="SAM" id="Phobius"/>
    </source>
</evidence>
<evidence type="ECO:0000313" key="13">
    <source>
        <dbReference type="EMBL" id="KAA6342027.1"/>
    </source>
</evidence>
<keyword evidence="8 10" id="KW-0472">Membrane</keyword>
<reference evidence="13" key="1">
    <citation type="submission" date="2019-03" db="EMBL/GenBank/DDBJ databases">
        <title>Single cell metagenomics reveals metabolic interactions within the superorganism composed of flagellate Streblomastix strix and complex community of Bacteroidetes bacteria on its surface.</title>
        <authorList>
            <person name="Treitli S.C."/>
            <person name="Kolisko M."/>
            <person name="Husnik F."/>
            <person name="Keeling P."/>
            <person name="Hampl V."/>
        </authorList>
    </citation>
    <scope>NUCLEOTIDE SEQUENCE</scope>
    <source>
        <strain evidence="13">STM</strain>
    </source>
</reference>
<evidence type="ECO:0000256" key="6">
    <source>
        <dbReference type="ARBA" id="ARBA00022692"/>
    </source>
</evidence>
<feature type="domain" description="FtsX extracellular" evidence="12">
    <location>
        <begin position="54"/>
        <end position="146"/>
    </location>
</feature>
<dbReference type="InterPro" id="IPR004513">
    <property type="entry name" value="FtsX"/>
</dbReference>
<evidence type="ECO:0000256" key="7">
    <source>
        <dbReference type="ARBA" id="ARBA00022989"/>
    </source>
</evidence>
<dbReference type="InterPro" id="IPR003838">
    <property type="entry name" value="ABC3_permease_C"/>
</dbReference>
<dbReference type="AlphaFoldDB" id="A0A5J4S7H8"/>
<dbReference type="Pfam" id="PF18075">
    <property type="entry name" value="FtsX_ECD"/>
    <property type="match status" value="1"/>
</dbReference>
<feature type="transmembrane region" description="Helical" evidence="10">
    <location>
        <begin position="219"/>
        <end position="243"/>
    </location>
</feature>
<keyword evidence="4" id="KW-1003">Cell membrane</keyword>
<keyword evidence="5 13" id="KW-0132">Cell division</keyword>
<dbReference type="GO" id="GO:0051301">
    <property type="term" value="P:cell division"/>
    <property type="evidence" value="ECO:0007669"/>
    <property type="project" value="UniProtKB-KW"/>
</dbReference>
<gene>
    <name evidence="13" type="ORF">EZS27_010201</name>
</gene>
<organism evidence="13">
    <name type="scientific">termite gut metagenome</name>
    <dbReference type="NCBI Taxonomy" id="433724"/>
    <lineage>
        <taxon>unclassified sequences</taxon>
        <taxon>metagenomes</taxon>
        <taxon>organismal metagenomes</taxon>
    </lineage>
</organism>
<feature type="transmembrane region" description="Helical" evidence="10">
    <location>
        <begin position="15"/>
        <end position="39"/>
    </location>
</feature>
<keyword evidence="9" id="KW-0131">Cell cycle</keyword>
<comment type="caution">
    <text evidence="13">The sequence shown here is derived from an EMBL/GenBank/DDBJ whole genome shotgun (WGS) entry which is preliminary data.</text>
</comment>
<sequence length="293" mass="33107">MSTSRNNNKISYFDLQFITSCISITLVLLLLGLMVFFLLSANNLTVYIRENITFSVVLNDGMKELDILKLQSELRKKPFVKSSVYISKEQALQEQSEAMGTNPKDFLGYNPLKASIEINLNSSYANSDSIAKIETIIKQNNNIQEVLYREELIDAVNKNIRNISLLLLGAALVLTFISIALINNTVRLAIYSKRFLIHTMTLVGADWRFIRKPFVKKCIWSGICAALLAGAILIGSAYALVYYEPDLIEVITPQVMLSVIVAMVIVGIMIPWWCSHLSVNKYLRMKSVDLYYV</sequence>
<name>A0A5J4S7H8_9ZZZZ</name>
<keyword evidence="6 10" id="KW-0812">Transmembrane</keyword>
<keyword evidence="7 10" id="KW-1133">Transmembrane helix</keyword>
<dbReference type="PIRSF" id="PIRSF003097">
    <property type="entry name" value="FtsX"/>
    <property type="match status" value="1"/>
</dbReference>
<feature type="transmembrane region" description="Helical" evidence="10">
    <location>
        <begin position="163"/>
        <end position="182"/>
    </location>
</feature>
<evidence type="ECO:0000259" key="12">
    <source>
        <dbReference type="Pfam" id="PF18075"/>
    </source>
</evidence>